<feature type="region of interest" description="Disordered" evidence="5">
    <location>
        <begin position="1"/>
        <end position="29"/>
    </location>
</feature>
<evidence type="ECO:0000313" key="8">
    <source>
        <dbReference type="Proteomes" id="UP001320245"/>
    </source>
</evidence>
<dbReference type="AlphaFoldDB" id="A0AAN9YE32"/>
<dbReference type="InterPro" id="IPR017974">
    <property type="entry name" value="Claudin_CS"/>
</dbReference>
<organism evidence="7 8">
    <name type="scientific">Cytospora paraplurivora</name>
    <dbReference type="NCBI Taxonomy" id="2898453"/>
    <lineage>
        <taxon>Eukaryota</taxon>
        <taxon>Fungi</taxon>
        <taxon>Dikarya</taxon>
        <taxon>Ascomycota</taxon>
        <taxon>Pezizomycotina</taxon>
        <taxon>Sordariomycetes</taxon>
        <taxon>Sordariomycetidae</taxon>
        <taxon>Diaporthales</taxon>
        <taxon>Cytosporaceae</taxon>
        <taxon>Cytospora</taxon>
    </lineage>
</organism>
<feature type="transmembrane region" description="Helical" evidence="6">
    <location>
        <begin position="213"/>
        <end position="241"/>
    </location>
</feature>
<evidence type="ECO:0000313" key="7">
    <source>
        <dbReference type="EMBL" id="KAK7739208.1"/>
    </source>
</evidence>
<reference evidence="7 8" key="1">
    <citation type="journal article" date="2023" name="PLoS ONE">
        <title>Cytospora paraplurivora sp. nov. isolated from orchards with fruit tree decline syndrome in Ontario, Canada.</title>
        <authorList>
            <person name="Ilyukhin E."/>
            <person name="Nguyen H.D.T."/>
            <person name="Castle A.J."/>
            <person name="Ellouze W."/>
        </authorList>
    </citation>
    <scope>NUCLEOTIDE SEQUENCE [LARGE SCALE GENOMIC DNA]</scope>
    <source>
        <strain evidence="7 8">FDS-564</strain>
    </source>
</reference>
<accession>A0AAN9YE32</accession>
<evidence type="ECO:0000256" key="2">
    <source>
        <dbReference type="ARBA" id="ARBA00022692"/>
    </source>
</evidence>
<dbReference type="GO" id="GO:0005886">
    <property type="term" value="C:plasma membrane"/>
    <property type="evidence" value="ECO:0007669"/>
    <property type="project" value="InterPro"/>
</dbReference>
<dbReference type="InterPro" id="IPR009571">
    <property type="entry name" value="SUR7/Rim9-like_fungi"/>
</dbReference>
<dbReference type="GO" id="GO:0031505">
    <property type="term" value="P:fungal-type cell wall organization"/>
    <property type="evidence" value="ECO:0007669"/>
    <property type="project" value="TreeGrafter"/>
</dbReference>
<comment type="subcellular location">
    <subcellularLocation>
        <location evidence="1">Membrane</location>
        <topology evidence="1">Multi-pass membrane protein</topology>
    </subcellularLocation>
</comment>
<keyword evidence="2 6" id="KW-0812">Transmembrane</keyword>
<dbReference type="Proteomes" id="UP001320245">
    <property type="component" value="Unassembled WGS sequence"/>
</dbReference>
<dbReference type="InterPro" id="IPR052413">
    <property type="entry name" value="SUR7_domain"/>
</dbReference>
<feature type="region of interest" description="Disordered" evidence="5">
    <location>
        <begin position="295"/>
        <end position="461"/>
    </location>
</feature>
<feature type="transmembrane region" description="Helical" evidence="6">
    <location>
        <begin position="262"/>
        <end position="282"/>
    </location>
</feature>
<feature type="transmembrane region" description="Helical" evidence="6">
    <location>
        <begin position="184"/>
        <end position="207"/>
    </location>
</feature>
<keyword evidence="8" id="KW-1185">Reference proteome</keyword>
<feature type="transmembrane region" description="Helical" evidence="6">
    <location>
        <begin position="53"/>
        <end position="72"/>
    </location>
</feature>
<name>A0AAN9YE32_9PEZI</name>
<dbReference type="Pfam" id="PF06687">
    <property type="entry name" value="SUR7"/>
    <property type="match status" value="1"/>
</dbReference>
<gene>
    <name evidence="7" type="ORF">SLS53_005845</name>
</gene>
<dbReference type="EMBL" id="JAJSPL020000023">
    <property type="protein sequence ID" value="KAK7739208.1"/>
    <property type="molecule type" value="Genomic_DNA"/>
</dbReference>
<feature type="compositionally biased region" description="Low complexity" evidence="5">
    <location>
        <begin position="391"/>
        <end position="421"/>
    </location>
</feature>
<evidence type="ECO:0000256" key="1">
    <source>
        <dbReference type="ARBA" id="ARBA00004141"/>
    </source>
</evidence>
<evidence type="ECO:0008006" key="9">
    <source>
        <dbReference type="Google" id="ProtNLM"/>
    </source>
</evidence>
<dbReference type="PANTHER" id="PTHR28019:SF2">
    <property type="entry name" value="CELL MEMBRANE PROTEIN YLR413W-RELATED"/>
    <property type="match status" value="1"/>
</dbReference>
<sequence length="461" mass="50371">MGLPAALKGFHKRDTSKSSSAGSFDASSDGFDEKDNSYWYKQDLRLNTRARRIFVILASLLYLIAWVFLLLIELGSTKKSSKLLGEIYFFRLSLADIIPTSVSNAMLVNSIARGLGLHDYYQPGLWNYCEGYNDEGITHCSTPKSYYWFNPVDIILNELLSGATIALPSEITQILGILKICSNIMFAFFLAGTIVSFCMVFLTPLAIFSRWWAVPMALVSFLTFLIILVASVIASVISFVFKYAATAQSSLNIHAYIGTRMFVFMWVATGCAFFAFILHAGMGCCCTSRRDLKTGRKPMRQSSMKRAQSKRSQKSVRSQKALHSRDASAATAAAGEKKAGAPANGHNRSNTAFSFEQPPAAAAAGHARGLSGGAPLATHDENGVSRSNTASSHGSGRNNNGSGHAYNSSVSNSQVSRSNTVGSNKKPRQGRDRSNTQRSIRFDDERPPSYDSGMTVVDERR</sequence>
<dbReference type="GO" id="GO:0051285">
    <property type="term" value="C:cell cortex of cell tip"/>
    <property type="evidence" value="ECO:0007669"/>
    <property type="project" value="TreeGrafter"/>
</dbReference>
<evidence type="ECO:0000256" key="6">
    <source>
        <dbReference type="SAM" id="Phobius"/>
    </source>
</evidence>
<evidence type="ECO:0000256" key="5">
    <source>
        <dbReference type="SAM" id="MobiDB-lite"/>
    </source>
</evidence>
<proteinExistence type="predicted"/>
<protein>
    <recommendedName>
        <fullName evidence="9">SUR7/PalI family-domain-containing protein</fullName>
    </recommendedName>
</protein>
<dbReference type="PANTHER" id="PTHR28019">
    <property type="entry name" value="CELL MEMBRANE PROTEIN YLR413W-RELATED"/>
    <property type="match status" value="1"/>
</dbReference>
<evidence type="ECO:0000256" key="3">
    <source>
        <dbReference type="ARBA" id="ARBA00022989"/>
    </source>
</evidence>
<feature type="compositionally biased region" description="Low complexity" evidence="5">
    <location>
        <begin position="360"/>
        <end position="369"/>
    </location>
</feature>
<feature type="compositionally biased region" description="Low complexity" evidence="5">
    <location>
        <begin position="18"/>
        <end position="29"/>
    </location>
</feature>
<feature type="compositionally biased region" description="Basic and acidic residues" evidence="5">
    <location>
        <begin position="429"/>
        <end position="448"/>
    </location>
</feature>
<keyword evidence="3 6" id="KW-1133">Transmembrane helix</keyword>
<dbReference type="PROSITE" id="PS01346">
    <property type="entry name" value="CLAUDIN"/>
    <property type="match status" value="1"/>
</dbReference>
<evidence type="ECO:0000256" key="4">
    <source>
        <dbReference type="ARBA" id="ARBA00023136"/>
    </source>
</evidence>
<keyword evidence="4 6" id="KW-0472">Membrane</keyword>
<comment type="caution">
    <text evidence="7">The sequence shown here is derived from an EMBL/GenBank/DDBJ whole genome shotgun (WGS) entry which is preliminary data.</text>
</comment>